<evidence type="ECO:0000256" key="1">
    <source>
        <dbReference type="ARBA" id="ARBA00038142"/>
    </source>
</evidence>
<dbReference type="Ensembl" id="ENSCSET00000034436.1">
    <property type="protein sequence ID" value="ENSCSEP00000033997.1"/>
    <property type="gene ID" value="ENSCSEG00000021812.1"/>
</dbReference>
<reference evidence="3" key="2">
    <citation type="submission" date="2025-08" db="UniProtKB">
        <authorList>
            <consortium name="Ensembl"/>
        </authorList>
    </citation>
    <scope>IDENTIFICATION</scope>
</reference>
<dbReference type="Pfam" id="PF21388">
    <property type="entry name" value="SPATA2_PUB-like"/>
    <property type="match status" value="1"/>
</dbReference>
<dbReference type="OMA" id="CWYRNPV"/>
<dbReference type="InterPro" id="IPR048839">
    <property type="entry name" value="SPATA2_PUB-like"/>
</dbReference>
<dbReference type="Proteomes" id="UP000265120">
    <property type="component" value="Chromosome 6"/>
</dbReference>
<reference evidence="3" key="3">
    <citation type="submission" date="2025-09" db="UniProtKB">
        <authorList>
            <consortium name="Ensembl"/>
        </authorList>
    </citation>
    <scope>IDENTIFICATION</scope>
</reference>
<evidence type="ECO:0000313" key="4">
    <source>
        <dbReference type="Proteomes" id="UP000265120"/>
    </source>
</evidence>
<dbReference type="Gene3D" id="1.20.58.2190">
    <property type="match status" value="1"/>
</dbReference>
<dbReference type="GO" id="GO:0005737">
    <property type="term" value="C:cytoplasm"/>
    <property type="evidence" value="ECO:0007669"/>
    <property type="project" value="TreeGrafter"/>
</dbReference>
<accession>A0A3P8X4T9</accession>
<dbReference type="AlphaFoldDB" id="A0A3P8X4T9"/>
<organism evidence="3 4">
    <name type="scientific">Cynoglossus semilaevis</name>
    <name type="common">Tongue sole</name>
    <dbReference type="NCBI Taxonomy" id="244447"/>
    <lineage>
        <taxon>Eukaryota</taxon>
        <taxon>Metazoa</taxon>
        <taxon>Chordata</taxon>
        <taxon>Craniata</taxon>
        <taxon>Vertebrata</taxon>
        <taxon>Euteleostomi</taxon>
        <taxon>Actinopterygii</taxon>
        <taxon>Neopterygii</taxon>
        <taxon>Teleostei</taxon>
        <taxon>Neoteleostei</taxon>
        <taxon>Acanthomorphata</taxon>
        <taxon>Carangaria</taxon>
        <taxon>Pleuronectiformes</taxon>
        <taxon>Pleuronectoidei</taxon>
        <taxon>Cynoglossidae</taxon>
        <taxon>Cynoglossinae</taxon>
        <taxon>Cynoglossus</taxon>
    </lineage>
</organism>
<evidence type="ECO:0000313" key="3">
    <source>
        <dbReference type="Ensembl" id="ENSCSEP00000033997.1"/>
    </source>
</evidence>
<dbReference type="PANTHER" id="PTHR15326">
    <property type="entry name" value="SPERMATOGENESIS-ASSOCIATED PROTEIN 2/TAMOZHENNIC"/>
    <property type="match status" value="1"/>
</dbReference>
<dbReference type="PANTHER" id="PTHR15326:SF7">
    <property type="entry name" value="SPERMATOGENESIS-ASSOCIATED PROTEIN 2-LIKE PROTEIN"/>
    <property type="match status" value="1"/>
</dbReference>
<comment type="similarity">
    <text evidence="1">Belongs to the SPATA2 family.</text>
</comment>
<name>A0A3P8X4T9_CYNSE</name>
<protein>
    <submittedName>
        <fullName evidence="3">Spermatogenesis associated 2 like</fullName>
    </submittedName>
</protein>
<feature type="domain" description="Spermatogenesis-associated protein 2 PUB-like" evidence="2">
    <location>
        <begin position="83"/>
        <end position="206"/>
    </location>
</feature>
<dbReference type="InParanoid" id="A0A3P8X4T9"/>
<evidence type="ECO:0000259" key="2">
    <source>
        <dbReference type="Pfam" id="PF21388"/>
    </source>
</evidence>
<reference evidence="3 4" key="1">
    <citation type="journal article" date="2014" name="Nat. Genet.">
        <title>Whole-genome sequence of a flatfish provides insights into ZW sex chromosome evolution and adaptation to a benthic lifestyle.</title>
        <authorList>
            <person name="Chen S."/>
            <person name="Zhang G."/>
            <person name="Shao C."/>
            <person name="Huang Q."/>
            <person name="Liu G."/>
            <person name="Zhang P."/>
            <person name="Song W."/>
            <person name="An N."/>
            <person name="Chalopin D."/>
            <person name="Volff J.N."/>
            <person name="Hong Y."/>
            <person name="Li Q."/>
            <person name="Sha Z."/>
            <person name="Zhou H."/>
            <person name="Xie M."/>
            <person name="Yu Q."/>
            <person name="Liu Y."/>
            <person name="Xiang H."/>
            <person name="Wang N."/>
            <person name="Wu K."/>
            <person name="Yang C."/>
            <person name="Zhou Q."/>
            <person name="Liao X."/>
            <person name="Yang L."/>
            <person name="Hu Q."/>
            <person name="Zhang J."/>
            <person name="Meng L."/>
            <person name="Jin L."/>
            <person name="Tian Y."/>
            <person name="Lian J."/>
            <person name="Yang J."/>
            <person name="Miao G."/>
            <person name="Liu S."/>
            <person name="Liang Z."/>
            <person name="Yan F."/>
            <person name="Li Y."/>
            <person name="Sun B."/>
            <person name="Zhang H."/>
            <person name="Zhang J."/>
            <person name="Zhu Y."/>
            <person name="Du M."/>
            <person name="Zhao Y."/>
            <person name="Schartl M."/>
            <person name="Tang Q."/>
            <person name="Wang J."/>
        </authorList>
    </citation>
    <scope>NUCLEOTIDE SEQUENCE</scope>
</reference>
<proteinExistence type="inferred from homology"/>
<sequence length="407" mass="45027">MNSGTQRARDLLTAYDLSLEQQILGRGSSLACRDQELWKRVEGLLRDRDPQEIHCLGLDPLTVMEESLKMAVTTAASRGRAKTRGGLQGLAKAFEVLEQAALNLYLGPWREEYKVVKTYSGLFTHHIKAVLPPPQIEQLFGLLGYRSSPSQQEQVLSVAPSSPDDFLRLSCAFFLARCECRLLEEALGKHRGEAQWELKMVRERQRGHGSGRLQDGAVSEAVDSLCSCVQSPHLSLRRCVQCRTVHNDGCAMLKLCEENQHLLEGGSSMVSLQREDGGADGSRTSPALSSSSSQMSSLVLHDPQSSIPSFLCPITFHDCCNLGHLDPKVLCRSCNVFHSTSCRGQQMCLELDHSVQPLGVCVCGRTCSRNPLVLCRYCGSELCNECWYHSPVVCRVCHLTYDQSSPV</sequence>
<dbReference type="GeneTree" id="ENSGT00530000063956"/>
<keyword evidence="4" id="KW-1185">Reference proteome</keyword>